<name>E0VDJ5_PEDHC</name>
<evidence type="ECO:0000256" key="10">
    <source>
        <dbReference type="ARBA" id="ARBA00023303"/>
    </source>
</evidence>
<dbReference type="KEGG" id="phu:Phum_PHUM117570"/>
<protein>
    <submittedName>
        <fullName evidence="12">Predicted protein</fullName>
    </submittedName>
</protein>
<dbReference type="EMBL" id="AAZO01001386">
    <property type="status" value="NOT_ANNOTATED_CDS"/>
    <property type="molecule type" value="Genomic_DNA"/>
</dbReference>
<feature type="transmembrane region" description="Helical" evidence="11">
    <location>
        <begin position="20"/>
        <end position="44"/>
    </location>
</feature>
<comment type="similarity">
    <text evidence="2">Belongs to the otopetrin family.</text>
</comment>
<evidence type="ECO:0000256" key="1">
    <source>
        <dbReference type="ARBA" id="ARBA00004651"/>
    </source>
</evidence>
<comment type="subcellular location">
    <subcellularLocation>
        <location evidence="1">Cell membrane</location>
        <topology evidence="1">Multi-pass membrane protein</topology>
    </subcellularLocation>
</comment>
<evidence type="ECO:0000256" key="5">
    <source>
        <dbReference type="ARBA" id="ARBA00022692"/>
    </source>
</evidence>
<dbReference type="GO" id="GO:0005886">
    <property type="term" value="C:plasma membrane"/>
    <property type="evidence" value="ECO:0007669"/>
    <property type="project" value="UniProtKB-SubCell"/>
</dbReference>
<dbReference type="InterPro" id="IPR004878">
    <property type="entry name" value="Otopetrin"/>
</dbReference>
<evidence type="ECO:0000256" key="8">
    <source>
        <dbReference type="ARBA" id="ARBA00023065"/>
    </source>
</evidence>
<dbReference type="GO" id="GO:0015252">
    <property type="term" value="F:proton channel activity"/>
    <property type="evidence" value="ECO:0007669"/>
    <property type="project" value="InterPro"/>
</dbReference>
<reference evidence="13" key="3">
    <citation type="submission" date="2020-05" db="UniProtKB">
        <authorList>
            <consortium name="EnsemblMetazoa"/>
        </authorList>
    </citation>
    <scope>IDENTIFICATION</scope>
    <source>
        <strain evidence="13">USDA</strain>
    </source>
</reference>
<evidence type="ECO:0000256" key="3">
    <source>
        <dbReference type="ARBA" id="ARBA00022448"/>
    </source>
</evidence>
<evidence type="ECO:0000256" key="4">
    <source>
        <dbReference type="ARBA" id="ARBA00022475"/>
    </source>
</evidence>
<dbReference type="EnsemblMetazoa" id="PHUM117570-RA">
    <property type="protein sequence ID" value="PHUM117570-PA"/>
    <property type="gene ID" value="PHUM117570"/>
</dbReference>
<dbReference type="RefSeq" id="XP_002424189.1">
    <property type="nucleotide sequence ID" value="XM_002424144.1"/>
</dbReference>
<feature type="transmembrane region" description="Helical" evidence="11">
    <location>
        <begin position="271"/>
        <end position="291"/>
    </location>
</feature>
<keyword evidence="14" id="KW-1185">Reference proteome</keyword>
<dbReference type="PANTHER" id="PTHR21522:SF32">
    <property type="entry name" value="OTOPETRIN-2"/>
    <property type="match status" value="1"/>
</dbReference>
<organism>
    <name type="scientific">Pediculus humanus subsp. corporis</name>
    <name type="common">Body louse</name>
    <dbReference type="NCBI Taxonomy" id="121224"/>
    <lineage>
        <taxon>Eukaryota</taxon>
        <taxon>Metazoa</taxon>
        <taxon>Ecdysozoa</taxon>
        <taxon>Arthropoda</taxon>
        <taxon>Hexapoda</taxon>
        <taxon>Insecta</taxon>
        <taxon>Pterygota</taxon>
        <taxon>Neoptera</taxon>
        <taxon>Paraneoptera</taxon>
        <taxon>Psocodea</taxon>
        <taxon>Troctomorpha</taxon>
        <taxon>Phthiraptera</taxon>
        <taxon>Anoplura</taxon>
        <taxon>Pediculidae</taxon>
        <taxon>Pediculus</taxon>
    </lineage>
</organism>
<dbReference type="Proteomes" id="UP000009046">
    <property type="component" value="Unassembled WGS sequence"/>
</dbReference>
<feature type="transmembrane region" description="Helical" evidence="11">
    <location>
        <begin position="496"/>
        <end position="515"/>
    </location>
</feature>
<feature type="transmembrane region" description="Helical" evidence="11">
    <location>
        <begin position="370"/>
        <end position="391"/>
    </location>
</feature>
<feature type="transmembrane region" description="Helical" evidence="11">
    <location>
        <begin position="138"/>
        <end position="157"/>
    </location>
</feature>
<dbReference type="CTD" id="8238313"/>
<evidence type="ECO:0000256" key="2">
    <source>
        <dbReference type="ARBA" id="ARBA00006513"/>
    </source>
</evidence>
<sequence>MLAFTLTEVMDNSVKLLSLQGIYLMYLYVGSIAVIICIYIWVLIDSCSSINNDSTTGLVPRTITTGVIHDKETDVQNLSSLTKFGSLKKAHISRDRTSNTSFYLRIGAIVFGLGTLVFNGLEMAMHSMMEGSCLNDVVFVHPILHGLFTFLQMHFLFVNSQVLVEKFGLAARFGFMHLAATNLALWIRLVIWESGNEWTHYVFLSINDKNYESDVPTPLHLRSFPKFITRVDKDSLPYHVVSNEHINQVVSLHQCLNTNSLGQLWTSSMPFLYPFIIQFSIIAAAVTYIMGQNVAKDHLFFQKQKKIGMTDSKSCTLATTLHESFNTWGVDCGGASKGLFLGILCLVTGVVVIIIFLVVKANEDFPAETIFWLINGTLMAILSITIIMNVIGLIQIRKLSVIGTKLPSLDKILSVSSIFGVQLYTIMGIVAGSAGTASEETLEEISSPLQKRHSMLLAVSLVQLVQTIMQSCFIVEGMRRTSLSRTQIVTKPARQVVTFLMFSNSVLWAFDTFVIQNWMSQELQIRFFGILAWGVISRISLPLLIFYRFHSCVLLLEIWKKSYHSIHVDPGN</sequence>
<dbReference type="OMA" id="VHLDLTW"/>
<keyword evidence="7 11" id="KW-1133">Transmembrane helix</keyword>
<accession>E0VDJ5</accession>
<reference evidence="12" key="2">
    <citation type="submission" date="2007-04" db="EMBL/GenBank/DDBJ databases">
        <title>The genome of the human body louse.</title>
        <authorList>
            <consortium name="The Human Body Louse Genome Consortium"/>
            <person name="Kirkness E."/>
            <person name="Walenz B."/>
            <person name="Hass B."/>
            <person name="Bruggner R."/>
            <person name="Strausberg R."/>
        </authorList>
    </citation>
    <scope>NUCLEOTIDE SEQUENCE</scope>
    <source>
        <strain evidence="12">USDA</strain>
    </source>
</reference>
<evidence type="ECO:0000256" key="11">
    <source>
        <dbReference type="SAM" id="Phobius"/>
    </source>
</evidence>
<evidence type="ECO:0000256" key="9">
    <source>
        <dbReference type="ARBA" id="ARBA00023136"/>
    </source>
</evidence>
<reference evidence="12" key="1">
    <citation type="submission" date="2007-04" db="EMBL/GenBank/DDBJ databases">
        <title>Annotation of Pediculus humanus corporis strain USDA.</title>
        <authorList>
            <person name="Kirkness E."/>
            <person name="Hannick L."/>
            <person name="Hass B."/>
            <person name="Bruggner R."/>
            <person name="Lawson D."/>
            <person name="Bidwell S."/>
            <person name="Joardar V."/>
            <person name="Caler E."/>
            <person name="Walenz B."/>
            <person name="Inman J."/>
            <person name="Schobel S."/>
            <person name="Galinsky K."/>
            <person name="Amedeo P."/>
            <person name="Strausberg R."/>
        </authorList>
    </citation>
    <scope>NUCLEOTIDE SEQUENCE</scope>
    <source>
        <strain evidence="12">USDA</strain>
    </source>
</reference>
<dbReference type="HOGENOM" id="CLU_011508_3_0_1"/>
<gene>
    <name evidence="13" type="primary">8238313</name>
    <name evidence="12" type="ORF">Phum_PHUM117570</name>
</gene>
<feature type="transmembrane region" description="Helical" evidence="11">
    <location>
        <begin position="169"/>
        <end position="191"/>
    </location>
</feature>
<dbReference type="eggNOG" id="KOG4740">
    <property type="taxonomic scope" value="Eukaryota"/>
</dbReference>
<feature type="transmembrane region" description="Helical" evidence="11">
    <location>
        <begin position="412"/>
        <end position="435"/>
    </location>
</feature>
<keyword evidence="4" id="KW-1003">Cell membrane</keyword>
<evidence type="ECO:0000313" key="13">
    <source>
        <dbReference type="EnsemblMetazoa" id="PHUM117570-PA"/>
    </source>
</evidence>
<keyword evidence="6" id="KW-0375">Hydrogen ion transport</keyword>
<keyword evidence="10" id="KW-0407">Ion channel</keyword>
<feature type="transmembrane region" description="Helical" evidence="11">
    <location>
        <begin position="102"/>
        <end position="118"/>
    </location>
</feature>
<keyword evidence="3" id="KW-0813">Transport</keyword>
<evidence type="ECO:0000313" key="12">
    <source>
        <dbReference type="EMBL" id="EEB11451.1"/>
    </source>
</evidence>
<dbReference type="PANTHER" id="PTHR21522">
    <property type="entry name" value="PROTON CHANNEL OTOP"/>
    <property type="match status" value="1"/>
</dbReference>
<dbReference type="OrthoDB" id="6429739at2759"/>
<dbReference type="GeneID" id="8238313"/>
<keyword evidence="9 11" id="KW-0472">Membrane</keyword>
<feature type="transmembrane region" description="Helical" evidence="11">
    <location>
        <begin position="455"/>
        <end position="475"/>
    </location>
</feature>
<evidence type="ECO:0000256" key="6">
    <source>
        <dbReference type="ARBA" id="ARBA00022781"/>
    </source>
</evidence>
<evidence type="ECO:0000313" key="14">
    <source>
        <dbReference type="Proteomes" id="UP000009046"/>
    </source>
</evidence>
<dbReference type="EMBL" id="DS235078">
    <property type="protein sequence ID" value="EEB11451.1"/>
    <property type="molecule type" value="Genomic_DNA"/>
</dbReference>
<dbReference type="AlphaFoldDB" id="E0VDJ5"/>
<keyword evidence="5 11" id="KW-0812">Transmembrane</keyword>
<keyword evidence="8" id="KW-0406">Ion transport</keyword>
<proteinExistence type="inferred from homology"/>
<dbReference type="VEuPathDB" id="VectorBase:PHUM117570"/>
<evidence type="ECO:0000256" key="7">
    <source>
        <dbReference type="ARBA" id="ARBA00022989"/>
    </source>
</evidence>
<feature type="transmembrane region" description="Helical" evidence="11">
    <location>
        <begin position="527"/>
        <end position="547"/>
    </location>
</feature>
<feature type="transmembrane region" description="Helical" evidence="11">
    <location>
        <begin position="339"/>
        <end position="358"/>
    </location>
</feature>
<dbReference type="InParanoid" id="E0VDJ5"/>
<dbReference type="Pfam" id="PF03189">
    <property type="entry name" value="Otopetrin"/>
    <property type="match status" value="1"/>
</dbReference>